<dbReference type="InterPro" id="IPR036396">
    <property type="entry name" value="Cyt_P450_sf"/>
</dbReference>
<dbReference type="GO" id="GO:0016705">
    <property type="term" value="F:oxidoreductase activity, acting on paired donors, with incorporation or reduction of molecular oxygen"/>
    <property type="evidence" value="ECO:0007669"/>
    <property type="project" value="InterPro"/>
</dbReference>
<protein>
    <submittedName>
        <fullName evidence="3">Cytochrome P450</fullName>
    </submittedName>
</protein>
<evidence type="ECO:0000313" key="4">
    <source>
        <dbReference type="Proteomes" id="UP000198583"/>
    </source>
</evidence>
<accession>A0A1I6D3C3</accession>
<dbReference type="InterPro" id="IPR017972">
    <property type="entry name" value="Cyt_P450_CS"/>
</dbReference>
<keyword evidence="2" id="KW-0560">Oxidoreductase</keyword>
<keyword evidence="2" id="KW-0408">Iron</keyword>
<evidence type="ECO:0000313" key="3">
    <source>
        <dbReference type="EMBL" id="SFQ99853.1"/>
    </source>
</evidence>
<dbReference type="InterPro" id="IPR001128">
    <property type="entry name" value="Cyt_P450"/>
</dbReference>
<dbReference type="Gene3D" id="1.10.630.10">
    <property type="entry name" value="Cytochrome P450"/>
    <property type="match status" value="1"/>
</dbReference>
<keyword evidence="2" id="KW-0349">Heme</keyword>
<dbReference type="EMBL" id="FOYL01000001">
    <property type="protein sequence ID" value="SFQ99853.1"/>
    <property type="molecule type" value="Genomic_DNA"/>
</dbReference>
<comment type="similarity">
    <text evidence="1 2">Belongs to the cytochrome P450 family.</text>
</comment>
<gene>
    <name evidence="3" type="ORF">SAMN04488564_101943</name>
</gene>
<dbReference type="PROSITE" id="PS00086">
    <property type="entry name" value="CYTOCHROME_P450"/>
    <property type="match status" value="1"/>
</dbReference>
<dbReference type="GO" id="GO:0004497">
    <property type="term" value="F:monooxygenase activity"/>
    <property type="evidence" value="ECO:0007669"/>
    <property type="project" value="UniProtKB-KW"/>
</dbReference>
<evidence type="ECO:0000256" key="1">
    <source>
        <dbReference type="ARBA" id="ARBA00010617"/>
    </source>
</evidence>
<reference evidence="4" key="1">
    <citation type="submission" date="2016-10" db="EMBL/GenBank/DDBJ databases">
        <authorList>
            <person name="Varghese N."/>
            <person name="Submissions S."/>
        </authorList>
    </citation>
    <scope>NUCLEOTIDE SEQUENCE [LARGE SCALE GENOMIC DNA]</scope>
    <source>
        <strain evidence="4">DSM 44232</strain>
    </source>
</reference>
<keyword evidence="4" id="KW-1185">Reference proteome</keyword>
<dbReference type="PANTHER" id="PTHR46696:SF1">
    <property type="entry name" value="CYTOCHROME P450 YJIB-RELATED"/>
    <property type="match status" value="1"/>
</dbReference>
<dbReference type="Pfam" id="PF00067">
    <property type="entry name" value="p450"/>
    <property type="match status" value="1"/>
</dbReference>
<sequence length="61" mass="6804">MAFGHGTHLCLGQALARVELRIALETLFRRMSGLRLAVAEEDLVHTADKIVYGLRSLPVTW</sequence>
<keyword evidence="2" id="KW-0503">Monooxygenase</keyword>
<dbReference type="GO" id="GO:0005506">
    <property type="term" value="F:iron ion binding"/>
    <property type="evidence" value="ECO:0007669"/>
    <property type="project" value="InterPro"/>
</dbReference>
<proteinExistence type="inferred from homology"/>
<dbReference type="STRING" id="84724.SAMN04488564_101943"/>
<dbReference type="PANTHER" id="PTHR46696">
    <property type="entry name" value="P450, PUTATIVE (EUROFUNG)-RELATED"/>
    <property type="match status" value="1"/>
</dbReference>
<name>A0A1I6D3C3_9PSEU</name>
<dbReference type="GO" id="GO:0020037">
    <property type="term" value="F:heme binding"/>
    <property type="evidence" value="ECO:0007669"/>
    <property type="project" value="InterPro"/>
</dbReference>
<dbReference type="SUPFAM" id="SSF48264">
    <property type="entry name" value="Cytochrome P450"/>
    <property type="match status" value="1"/>
</dbReference>
<dbReference type="Proteomes" id="UP000198583">
    <property type="component" value="Unassembled WGS sequence"/>
</dbReference>
<dbReference type="InterPro" id="IPR002397">
    <property type="entry name" value="Cyt_P450_B"/>
</dbReference>
<keyword evidence="2" id="KW-0479">Metal-binding</keyword>
<dbReference type="AlphaFoldDB" id="A0A1I6D3C3"/>
<evidence type="ECO:0000256" key="2">
    <source>
        <dbReference type="RuleBase" id="RU000461"/>
    </source>
</evidence>
<organism evidence="3 4">
    <name type="scientific">Lentzea waywayandensis</name>
    <dbReference type="NCBI Taxonomy" id="84724"/>
    <lineage>
        <taxon>Bacteria</taxon>
        <taxon>Bacillati</taxon>
        <taxon>Actinomycetota</taxon>
        <taxon>Actinomycetes</taxon>
        <taxon>Pseudonocardiales</taxon>
        <taxon>Pseudonocardiaceae</taxon>
        <taxon>Lentzea</taxon>
    </lineage>
</organism>
<dbReference type="OrthoDB" id="4557982at2"/>
<dbReference type="PRINTS" id="PR00359">
    <property type="entry name" value="BP450"/>
</dbReference>